<dbReference type="Proteomes" id="UP000693892">
    <property type="component" value="Unassembled WGS sequence"/>
</dbReference>
<dbReference type="EMBL" id="CAJVAP010000004">
    <property type="protein sequence ID" value="CAG7601355.1"/>
    <property type="molecule type" value="Genomic_DNA"/>
</dbReference>
<evidence type="ECO:0008006" key="3">
    <source>
        <dbReference type="Google" id="ProtNLM"/>
    </source>
</evidence>
<protein>
    <recommendedName>
        <fullName evidence="3">Bacteriocin biosynthesis cyclodehydratase domain-containing protein</fullName>
    </recommendedName>
</protein>
<dbReference type="RefSeq" id="WP_218114103.1">
    <property type="nucleotide sequence ID" value="NZ_CAJVAP010000004.1"/>
</dbReference>
<comment type="caution">
    <text evidence="1">The sequence shown here is derived from an EMBL/GenBank/DDBJ whole genome shotgun (WGS) entry which is preliminary data.</text>
</comment>
<keyword evidence="2" id="KW-1185">Reference proteome</keyword>
<dbReference type="AlphaFoldDB" id="A0A916JTP6"/>
<accession>A0A916JTP6</accession>
<sequence>MPPTITRIDPDLPLCWEDERTLRLGFERAEVRIDRPSATVQRLLGALQTGIRSDRLEETLCRLGATPMDWLDLVGRLETALRHLPVGGPRALSTSPPARLDVLTTGPQHLATHFREACVRAGFGSAHDSNPSATLDPAPGSLAPTYQRFRRPGLVIAIERYLAPSFGTDPPPPKGPPRLLVRFTDRSILVGPLISDPADPCAACIQLGDTDADPALPVLAAQLLGEIPASETTACAETAAAQAVALVRRWRAGHESLGRVRYRIPVQDGLPLHRIEAEPVEPHRECGCALERTGSSNPAITASTPIDAIRPVHPAHEAAPAVTARTITRLPL</sequence>
<organism evidence="1 2">
    <name type="scientific">Leucobacter soli</name>
    <dbReference type="NCBI Taxonomy" id="2812850"/>
    <lineage>
        <taxon>Bacteria</taxon>
        <taxon>Bacillati</taxon>
        <taxon>Actinomycetota</taxon>
        <taxon>Actinomycetes</taxon>
        <taxon>Micrococcales</taxon>
        <taxon>Microbacteriaceae</taxon>
        <taxon>Leucobacter</taxon>
    </lineage>
</organism>
<evidence type="ECO:0000313" key="2">
    <source>
        <dbReference type="Proteomes" id="UP000693892"/>
    </source>
</evidence>
<evidence type="ECO:0000313" key="1">
    <source>
        <dbReference type="EMBL" id="CAG7601355.1"/>
    </source>
</evidence>
<gene>
    <name evidence="1" type="ORF">LEUCIP111803_00453</name>
</gene>
<proteinExistence type="predicted"/>
<name>A0A916JTP6_9MICO</name>
<reference evidence="1" key="1">
    <citation type="submission" date="2021-06" db="EMBL/GenBank/DDBJ databases">
        <authorList>
            <person name="Criscuolo A."/>
        </authorList>
    </citation>
    <scope>NUCLEOTIDE SEQUENCE</scope>
    <source>
        <strain evidence="1">CIP111803</strain>
    </source>
</reference>